<evidence type="ECO:0000256" key="7">
    <source>
        <dbReference type="ARBA" id="ARBA00022777"/>
    </source>
</evidence>
<feature type="binding site" evidence="10">
    <location>
        <position position="29"/>
    </location>
    <ligand>
        <name>ATP</name>
        <dbReference type="ChEBI" id="CHEBI:30616"/>
    </ligand>
</feature>
<dbReference type="STRING" id="77166.U4USC1"/>
<dbReference type="GO" id="GO:0006364">
    <property type="term" value="P:rRNA processing"/>
    <property type="evidence" value="ECO:0007669"/>
    <property type="project" value="UniProtKB-KW"/>
</dbReference>
<gene>
    <name evidence="11" type="ORF">D910_10298</name>
</gene>
<dbReference type="GO" id="GO:0016887">
    <property type="term" value="F:ATP hydrolysis activity"/>
    <property type="evidence" value="ECO:0007669"/>
    <property type="project" value="UniProtKB-UniRule"/>
</dbReference>
<dbReference type="SUPFAM" id="SSF52540">
    <property type="entry name" value="P-loop containing nucleoside triphosphate hydrolases"/>
    <property type="match status" value="1"/>
</dbReference>
<reference evidence="11 12" key="1">
    <citation type="journal article" date="2013" name="Genome Biol.">
        <title>Draft genome of the mountain pine beetle, Dendroctonus ponderosae Hopkins, a major forest pest.</title>
        <authorList>
            <person name="Keeling C.I."/>
            <person name="Yuen M.M."/>
            <person name="Liao N.Y."/>
            <person name="Docking T.R."/>
            <person name="Chan S.K."/>
            <person name="Taylor G.A."/>
            <person name="Palmquist D.L."/>
            <person name="Jackman S.D."/>
            <person name="Nguyen A."/>
            <person name="Li M."/>
            <person name="Henderson H."/>
            <person name="Janes J.K."/>
            <person name="Zhao Y."/>
            <person name="Pandoh P."/>
            <person name="Moore R."/>
            <person name="Sperling F.A."/>
            <person name="Huber D.P."/>
            <person name="Birol I."/>
            <person name="Jones S.J."/>
            <person name="Bohlmann J."/>
        </authorList>
    </citation>
    <scope>NUCLEOTIDE SEQUENCE</scope>
</reference>
<keyword evidence="4 10" id="KW-0698">rRNA processing</keyword>
<dbReference type="Gene3D" id="3.40.50.300">
    <property type="entry name" value="P-loop containing nucleotide triphosphate hydrolases"/>
    <property type="match status" value="1"/>
</dbReference>
<evidence type="ECO:0000256" key="9">
    <source>
        <dbReference type="ARBA" id="ARBA00023242"/>
    </source>
</evidence>
<dbReference type="AlphaFoldDB" id="U4USC1"/>
<feature type="binding site" evidence="10">
    <location>
        <position position="27"/>
    </location>
    <ligand>
        <name>ATP</name>
        <dbReference type="ChEBI" id="CHEBI:30616"/>
    </ligand>
</feature>
<name>U4USC1_DENPD</name>
<proteinExistence type="inferred from homology"/>
<dbReference type="EC" id="2.7.4.3" evidence="10"/>
<dbReference type="GO" id="GO:0005634">
    <property type="term" value="C:nucleus"/>
    <property type="evidence" value="ECO:0007669"/>
    <property type="project" value="UniProtKB-SubCell"/>
</dbReference>
<feature type="binding site" evidence="10">
    <location>
        <position position="24"/>
    </location>
    <ligand>
        <name>ATP</name>
        <dbReference type="ChEBI" id="CHEBI:30616"/>
    </ligand>
</feature>
<evidence type="ECO:0000256" key="2">
    <source>
        <dbReference type="ARBA" id="ARBA00022490"/>
    </source>
</evidence>
<dbReference type="InterPro" id="IPR027417">
    <property type="entry name" value="P-loop_NTPase"/>
</dbReference>
<keyword evidence="3 10" id="KW-0690">Ribosome biogenesis</keyword>
<dbReference type="InterPro" id="IPR020618">
    <property type="entry name" value="Adenyl_kinase_AK6"/>
</dbReference>
<dbReference type="PANTHER" id="PTHR12595">
    <property type="entry name" value="POS9-ACTIVATING FACTOR FAP7-RELATED"/>
    <property type="match status" value="1"/>
</dbReference>
<evidence type="ECO:0000256" key="10">
    <source>
        <dbReference type="HAMAP-Rule" id="MF_03173"/>
    </source>
</evidence>
<dbReference type="Proteomes" id="UP000030742">
    <property type="component" value="Unassembled WGS sequence"/>
</dbReference>
<keyword evidence="2 10" id="KW-0963">Cytoplasm</keyword>
<comment type="subcellular location">
    <subcellularLocation>
        <location evidence="10">Cytoplasm</location>
    </subcellularLocation>
    <subcellularLocation>
        <location evidence="10">Nucleus</location>
    </subcellularLocation>
</comment>
<evidence type="ECO:0000313" key="11">
    <source>
        <dbReference type="EMBL" id="ERL92995.1"/>
    </source>
</evidence>
<dbReference type="GO" id="GO:0004017">
    <property type="term" value="F:AMP kinase activity"/>
    <property type="evidence" value="ECO:0007669"/>
    <property type="project" value="UniProtKB-UniRule"/>
</dbReference>
<comment type="subunit">
    <text evidence="10">Monomer and homodimer. Interacts with small ribosomal subunit protein uS11. Not a structural component of 43S pre-ribosomes, but transiently interacts with them by binding to uS11.</text>
</comment>
<feature type="region of interest" description="LID" evidence="10">
    <location>
        <begin position="119"/>
        <end position="129"/>
    </location>
</feature>
<dbReference type="HAMAP" id="MF_00039">
    <property type="entry name" value="Adenylate_kinase_AK6"/>
    <property type="match status" value="1"/>
</dbReference>
<dbReference type="OrthoDB" id="10251185at2759"/>
<sequence length="189" mass="21800">MVDAPQYPTINREAPNILVTGTPGVGKSTLCKKLAEVTALRWLEISKIAKDNNCLQEYDPEFDTHVLDEDKLMDGLEEVMSIGGNIVDYHSSEFFPERWFDVVFVLTADTSSLYDRLNLRGYSGKKLESNIECEIFKICLDEAKQFYRTQIVHSLESINEAQLEENVQKICQWIQMWLNNREMNPQLNS</sequence>
<evidence type="ECO:0000256" key="4">
    <source>
        <dbReference type="ARBA" id="ARBA00022552"/>
    </source>
</evidence>
<accession>U4USC1</accession>
<keyword evidence="6 10" id="KW-0547">Nucleotide-binding</keyword>
<evidence type="ECO:0000256" key="8">
    <source>
        <dbReference type="ARBA" id="ARBA00022840"/>
    </source>
</evidence>
<dbReference type="GO" id="GO:0005524">
    <property type="term" value="F:ATP binding"/>
    <property type="evidence" value="ECO:0007669"/>
    <property type="project" value="UniProtKB-KW"/>
</dbReference>
<organism evidence="11 12">
    <name type="scientific">Dendroctonus ponderosae</name>
    <name type="common">Mountain pine beetle</name>
    <dbReference type="NCBI Taxonomy" id="77166"/>
    <lineage>
        <taxon>Eukaryota</taxon>
        <taxon>Metazoa</taxon>
        <taxon>Ecdysozoa</taxon>
        <taxon>Arthropoda</taxon>
        <taxon>Hexapoda</taxon>
        <taxon>Insecta</taxon>
        <taxon>Pterygota</taxon>
        <taxon>Neoptera</taxon>
        <taxon>Endopterygota</taxon>
        <taxon>Coleoptera</taxon>
        <taxon>Polyphaga</taxon>
        <taxon>Cucujiformia</taxon>
        <taxon>Curculionidae</taxon>
        <taxon>Scolytinae</taxon>
        <taxon>Dendroctonus</taxon>
    </lineage>
</organism>
<evidence type="ECO:0000256" key="3">
    <source>
        <dbReference type="ARBA" id="ARBA00022517"/>
    </source>
</evidence>
<feature type="binding site" evidence="10">
    <location>
        <position position="120"/>
    </location>
    <ligand>
        <name>ATP</name>
        <dbReference type="ChEBI" id="CHEBI:30616"/>
    </ligand>
</feature>
<comment type="function">
    <text evidence="10">Broad-specificity nucleoside monophosphate (NMP) kinase that catalyzes the reversible transfer of the terminal phosphate group between nucleoside triphosphates and monophosphates. Has also ATPase activity. Involved in the late cytoplasmic maturation steps of the 40S ribosomal particles, specifically 18S rRNA maturation. While NMP activity is not required for ribosome maturation, ATPase activity is. Associates transiently with small ribosomal subunit protein uS11. ATP hydrolysis breaks the interaction with uS11. May temporarily remove uS11 from the ribosome to enable a conformational change of the ribosomal RNA that is needed for the final maturation step of the small ribosomal subunit. Its NMP activity may have a role in nuclear energy homeostasis.</text>
</comment>
<evidence type="ECO:0000256" key="1">
    <source>
        <dbReference type="ARBA" id="ARBA00000582"/>
    </source>
</evidence>
<feature type="binding site" evidence="10">
    <location>
        <position position="26"/>
    </location>
    <ligand>
        <name>ATP</name>
        <dbReference type="ChEBI" id="CHEBI:30616"/>
    </ligand>
</feature>
<dbReference type="GO" id="GO:0005737">
    <property type="term" value="C:cytoplasm"/>
    <property type="evidence" value="ECO:0007669"/>
    <property type="project" value="UniProtKB-SubCell"/>
</dbReference>
<keyword evidence="7 10" id="KW-0418">Kinase</keyword>
<feature type="region of interest" description="NMPbind" evidence="10">
    <location>
        <begin position="44"/>
        <end position="67"/>
    </location>
</feature>
<comment type="catalytic activity">
    <reaction evidence="1 10">
        <text>AMP + ATP = 2 ADP</text>
        <dbReference type="Rhea" id="RHEA:12973"/>
        <dbReference type="ChEBI" id="CHEBI:30616"/>
        <dbReference type="ChEBI" id="CHEBI:456215"/>
        <dbReference type="ChEBI" id="CHEBI:456216"/>
        <dbReference type="EC" id="2.7.4.3"/>
    </reaction>
</comment>
<dbReference type="EMBL" id="KB632341">
    <property type="protein sequence ID" value="ERL92995.1"/>
    <property type="molecule type" value="Genomic_DNA"/>
</dbReference>
<dbReference type="PRINTS" id="PR01100">
    <property type="entry name" value="SHIKIMTKNASE"/>
</dbReference>
<dbReference type="PANTHER" id="PTHR12595:SF0">
    <property type="entry name" value="ADENYLATE KINASE ISOENZYME 6"/>
    <property type="match status" value="1"/>
</dbReference>
<dbReference type="FunFam" id="3.40.50.300:FF:000372">
    <property type="entry name" value="Adenylate kinase isoenzyme 6 homolog"/>
    <property type="match status" value="1"/>
</dbReference>
<feature type="binding site" evidence="10">
    <location>
        <position position="28"/>
    </location>
    <ligand>
        <name>ATP</name>
        <dbReference type="ChEBI" id="CHEBI:30616"/>
    </ligand>
</feature>
<evidence type="ECO:0000256" key="5">
    <source>
        <dbReference type="ARBA" id="ARBA00022679"/>
    </source>
</evidence>
<keyword evidence="9 10" id="KW-0539">Nucleus</keyword>
<comment type="similarity">
    <text evidence="10">Belongs to the adenylate kinase family. AK6 subfamily.</text>
</comment>
<comment type="caution">
    <text evidence="10">Lacks conserved residue(s) required for the propagation of feature annotation.</text>
</comment>
<dbReference type="Pfam" id="PF13238">
    <property type="entry name" value="AAA_18"/>
    <property type="match status" value="1"/>
</dbReference>
<protein>
    <recommendedName>
        <fullName evidence="10">Adenylate kinase isoenzyme 6 homolog</fullName>
        <shortName evidence="10">AK6</shortName>
        <ecNumber evidence="10">2.7.4.3</ecNumber>
    </recommendedName>
    <alternativeName>
        <fullName evidence="10">Dual activity adenylate kinase/ATPase</fullName>
        <shortName evidence="10">AK/ATPase</shortName>
    </alternativeName>
</protein>
<keyword evidence="8 10" id="KW-0067">ATP-binding</keyword>
<keyword evidence="5 10" id="KW-0808">Transferase</keyword>
<comment type="catalytic activity">
    <reaction evidence="10">
        <text>ATP + H2O = ADP + phosphate + H(+)</text>
        <dbReference type="Rhea" id="RHEA:13065"/>
        <dbReference type="ChEBI" id="CHEBI:15377"/>
        <dbReference type="ChEBI" id="CHEBI:15378"/>
        <dbReference type="ChEBI" id="CHEBI:30616"/>
        <dbReference type="ChEBI" id="CHEBI:43474"/>
        <dbReference type="ChEBI" id="CHEBI:456216"/>
    </reaction>
</comment>
<evidence type="ECO:0000313" key="12">
    <source>
        <dbReference type="Proteomes" id="UP000030742"/>
    </source>
</evidence>
<dbReference type="GO" id="GO:0042274">
    <property type="term" value="P:ribosomal small subunit biogenesis"/>
    <property type="evidence" value="ECO:0007669"/>
    <property type="project" value="UniProtKB-UniRule"/>
</dbReference>
<evidence type="ECO:0000256" key="6">
    <source>
        <dbReference type="ARBA" id="ARBA00022741"/>
    </source>
</evidence>